<dbReference type="Proteomes" id="UP000553632">
    <property type="component" value="Unassembled WGS sequence"/>
</dbReference>
<feature type="non-terminal residue" evidence="1">
    <location>
        <position position="1"/>
    </location>
</feature>
<reference evidence="1 2" key="1">
    <citation type="submission" date="2020-04" db="EMBL/GenBank/DDBJ databases">
        <title>Perkinsus olseni comparative genomics.</title>
        <authorList>
            <person name="Bogema D.R."/>
        </authorList>
    </citation>
    <scope>NUCLEOTIDE SEQUENCE [LARGE SCALE GENOMIC DNA]</scope>
    <source>
        <strain evidence="1 2">ATCC PRA-207</strain>
    </source>
</reference>
<keyword evidence="2" id="KW-1185">Reference proteome</keyword>
<feature type="non-terminal residue" evidence="1">
    <location>
        <position position="313"/>
    </location>
</feature>
<proteinExistence type="predicted"/>
<protein>
    <submittedName>
        <fullName evidence="1">Uncharacterized protein</fullName>
    </submittedName>
</protein>
<organism evidence="1 2">
    <name type="scientific">Perkinsus olseni</name>
    <name type="common">Perkinsus atlanticus</name>
    <dbReference type="NCBI Taxonomy" id="32597"/>
    <lineage>
        <taxon>Eukaryota</taxon>
        <taxon>Sar</taxon>
        <taxon>Alveolata</taxon>
        <taxon>Perkinsozoa</taxon>
        <taxon>Perkinsea</taxon>
        <taxon>Perkinsida</taxon>
        <taxon>Perkinsidae</taxon>
        <taxon>Perkinsus</taxon>
    </lineage>
</organism>
<evidence type="ECO:0000313" key="1">
    <source>
        <dbReference type="EMBL" id="KAF4737257.1"/>
    </source>
</evidence>
<dbReference type="EMBL" id="JABANO010015214">
    <property type="protein sequence ID" value="KAF4737257.1"/>
    <property type="molecule type" value="Genomic_DNA"/>
</dbReference>
<dbReference type="AlphaFoldDB" id="A0A7J6SWY9"/>
<comment type="caution">
    <text evidence="1">The sequence shown here is derived from an EMBL/GenBank/DDBJ whole genome shotgun (WGS) entry which is preliminary data.</text>
</comment>
<gene>
    <name evidence="1" type="ORF">FOZ63_000376</name>
</gene>
<evidence type="ECO:0000313" key="2">
    <source>
        <dbReference type="Proteomes" id="UP000553632"/>
    </source>
</evidence>
<accession>A0A7J6SWY9</accession>
<name>A0A7J6SWY9_PEROL</name>
<sequence>TDPMREHVRMVMEAAERGDIYHQLEFYSIPAARVDRAYYIAGTTEPGVGHRGYYPFEDSFRLSTEPVSSHTELMQLARAKGLVLRVHMIANVRQTYWVEGRNGEKVFGSRDFVDHRTLSGKGLASHSFAFECALEAEGVQQISDDALPPGVPRMKPVWGEANPWRIADANGVITTANASCGVVSELHEIAPSLFKKTRFSKWFHTGWQKGVIQDAHYCFQKLSNLANSGVNDSDQLSCFTPAMEEHIRSVLAEARRDPQLDLFRLYGNRFCTEQRHIFRDAVQLARESGLVARMHVVVSMRQSYWVEDRHGEA</sequence>